<gene>
    <name evidence="1" type="ORF">EBJKFIMN_00003</name>
</gene>
<dbReference type="EMBL" id="MT631330">
    <property type="protein sequence ID" value="QNO48353.1"/>
    <property type="molecule type" value="Genomic_DNA"/>
</dbReference>
<name>A0A7G9YK19_9EURY</name>
<evidence type="ECO:0000313" key="1">
    <source>
        <dbReference type="EMBL" id="QNO48353.1"/>
    </source>
</evidence>
<sequence>MPPKWIIGWSYAAQMHRHALDLCVMRWRIRKFPAYDRRCLHPSCAIVSYIERSRVRKDRVRACRCDVCVKLWCAELDRNRLTVVEVVAGGVASDSVYMSARACESEI</sequence>
<protein>
    <submittedName>
        <fullName evidence="1">Uncharacterized protein</fullName>
    </submittedName>
</protein>
<dbReference type="AlphaFoldDB" id="A0A7G9YK19"/>
<proteinExistence type="predicted"/>
<reference evidence="1" key="1">
    <citation type="submission" date="2020-06" db="EMBL/GenBank/DDBJ databases">
        <title>Unique genomic features of the anaerobic methanotrophic archaea.</title>
        <authorList>
            <person name="Chadwick G.L."/>
            <person name="Skennerton C.T."/>
            <person name="Laso-Perez R."/>
            <person name="Leu A.O."/>
            <person name="Speth D.R."/>
            <person name="Yu H."/>
            <person name="Morgan-Lang C."/>
            <person name="Hatzenpichler R."/>
            <person name="Goudeau D."/>
            <person name="Malmstrom R."/>
            <person name="Brazelton W.J."/>
            <person name="Woyke T."/>
            <person name="Hallam S.J."/>
            <person name="Tyson G.W."/>
            <person name="Wegener G."/>
            <person name="Boetius A."/>
            <person name="Orphan V."/>
        </authorList>
    </citation>
    <scope>NUCLEOTIDE SEQUENCE</scope>
</reference>
<accession>A0A7G9YK19</accession>
<organism evidence="1">
    <name type="scientific">Candidatus Methanogaster sp. ANME-2c ERB4</name>
    <dbReference type="NCBI Taxonomy" id="2759911"/>
    <lineage>
        <taxon>Archaea</taxon>
        <taxon>Methanobacteriati</taxon>
        <taxon>Methanobacteriota</taxon>
        <taxon>Stenosarchaea group</taxon>
        <taxon>Methanomicrobia</taxon>
        <taxon>Methanosarcinales</taxon>
        <taxon>ANME-2 cluster</taxon>
        <taxon>Candidatus Methanogasteraceae</taxon>
        <taxon>Candidatus Methanogaster</taxon>
    </lineage>
</organism>